<dbReference type="Proteomes" id="UP000559987">
    <property type="component" value="Unassembled WGS sequence"/>
</dbReference>
<name>A0A839UN21_9GAMM</name>
<sequence length="61" mass="6982">MGDVIPFKKPKLKDKFKGKTLCREGFHKWAIVTSNKFDVKAGRLVTVYKCSRCGEQKVKAH</sequence>
<gene>
    <name evidence="1" type="ORF">FHS30_001125</name>
</gene>
<keyword evidence="2" id="KW-1185">Reference proteome</keyword>
<accession>A0A839UN21</accession>
<dbReference type="RefSeq" id="WP_246341136.1">
    <property type="nucleotide sequence ID" value="NZ_JACHXZ010000001.1"/>
</dbReference>
<evidence type="ECO:0000313" key="2">
    <source>
        <dbReference type="Proteomes" id="UP000559987"/>
    </source>
</evidence>
<organism evidence="1 2">
    <name type="scientific">Simiduia aestuariiviva</name>
    <dbReference type="NCBI Taxonomy" id="1510459"/>
    <lineage>
        <taxon>Bacteria</taxon>
        <taxon>Pseudomonadati</taxon>
        <taxon>Pseudomonadota</taxon>
        <taxon>Gammaproteobacteria</taxon>
        <taxon>Cellvibrionales</taxon>
        <taxon>Cellvibrionaceae</taxon>
        <taxon>Simiduia</taxon>
    </lineage>
</organism>
<proteinExistence type="predicted"/>
<evidence type="ECO:0000313" key="1">
    <source>
        <dbReference type="EMBL" id="MBB3167949.1"/>
    </source>
</evidence>
<dbReference type="EMBL" id="JACHXZ010000001">
    <property type="protein sequence ID" value="MBB3167949.1"/>
    <property type="molecule type" value="Genomic_DNA"/>
</dbReference>
<protein>
    <submittedName>
        <fullName evidence="1">Uncharacterized protein</fullName>
    </submittedName>
</protein>
<dbReference type="AlphaFoldDB" id="A0A839UN21"/>
<reference evidence="1 2" key="1">
    <citation type="submission" date="2020-08" db="EMBL/GenBank/DDBJ databases">
        <title>Genomic Encyclopedia of Type Strains, Phase III (KMG-III): the genomes of soil and plant-associated and newly described type strains.</title>
        <authorList>
            <person name="Whitman W."/>
        </authorList>
    </citation>
    <scope>NUCLEOTIDE SEQUENCE [LARGE SCALE GENOMIC DNA]</scope>
    <source>
        <strain evidence="1 2">CECT 8571</strain>
    </source>
</reference>
<comment type="caution">
    <text evidence="1">The sequence shown here is derived from an EMBL/GenBank/DDBJ whole genome shotgun (WGS) entry which is preliminary data.</text>
</comment>